<evidence type="ECO:0000313" key="1">
    <source>
        <dbReference type="EMBL" id="NYD89056.1"/>
    </source>
</evidence>
<dbReference type="RefSeq" id="WP_179507574.1">
    <property type="nucleotide sequence ID" value="NZ_JACCBY010000001.1"/>
</dbReference>
<organism evidence="1 2">
    <name type="scientific">Sphingomonas melonis</name>
    <dbReference type="NCBI Taxonomy" id="152682"/>
    <lineage>
        <taxon>Bacteria</taxon>
        <taxon>Pseudomonadati</taxon>
        <taxon>Pseudomonadota</taxon>
        <taxon>Alphaproteobacteria</taxon>
        <taxon>Sphingomonadales</taxon>
        <taxon>Sphingomonadaceae</taxon>
        <taxon>Sphingomonas</taxon>
    </lineage>
</organism>
<gene>
    <name evidence="1" type="ORF">HD841_000825</name>
</gene>
<dbReference type="EMBL" id="JACCBY010000001">
    <property type="protein sequence ID" value="NYD89056.1"/>
    <property type="molecule type" value="Genomic_DNA"/>
</dbReference>
<dbReference type="AlphaFoldDB" id="A0A7Y9FMY0"/>
<evidence type="ECO:0000313" key="2">
    <source>
        <dbReference type="Proteomes" id="UP000517753"/>
    </source>
</evidence>
<comment type="caution">
    <text evidence="1">The sequence shown here is derived from an EMBL/GenBank/DDBJ whole genome shotgun (WGS) entry which is preliminary data.</text>
</comment>
<keyword evidence="2" id="KW-1185">Reference proteome</keyword>
<reference evidence="1 2" key="1">
    <citation type="submission" date="2020-07" db="EMBL/GenBank/DDBJ databases">
        <authorList>
            <person name="Partida-Martinez L."/>
            <person name="Huntemann M."/>
            <person name="Clum A."/>
            <person name="Wang J."/>
            <person name="Palaniappan K."/>
            <person name="Ritter S."/>
            <person name="Chen I.-M."/>
            <person name="Stamatis D."/>
            <person name="Reddy T."/>
            <person name="O'Malley R."/>
            <person name="Daum C."/>
            <person name="Shapiro N."/>
            <person name="Ivanova N."/>
            <person name="Kyrpides N."/>
            <person name="Woyke T."/>
        </authorList>
    </citation>
    <scope>NUCLEOTIDE SEQUENCE [LARGE SCALE GENOMIC DNA]</scope>
    <source>
        <strain evidence="1 2">AS2.3</strain>
    </source>
</reference>
<dbReference type="GO" id="GO:0016740">
    <property type="term" value="F:transferase activity"/>
    <property type="evidence" value="ECO:0007669"/>
    <property type="project" value="UniProtKB-KW"/>
</dbReference>
<proteinExistence type="predicted"/>
<keyword evidence="1" id="KW-0808">Transferase</keyword>
<accession>A0A7Y9FMY0</accession>
<dbReference type="Proteomes" id="UP000517753">
    <property type="component" value="Unassembled WGS sequence"/>
</dbReference>
<reference evidence="1 2" key="2">
    <citation type="submission" date="2020-08" db="EMBL/GenBank/DDBJ databases">
        <title>The Agave Microbiome: Exploring the role of microbial communities in plant adaptations to desert environments.</title>
        <authorList>
            <person name="Partida-Martinez L.P."/>
        </authorList>
    </citation>
    <scope>NUCLEOTIDE SEQUENCE [LARGE SCALE GENOMIC DNA]</scope>
    <source>
        <strain evidence="1 2">AS2.3</strain>
    </source>
</reference>
<protein>
    <submittedName>
        <fullName evidence="1">Putative nucleotidyltransferase</fullName>
    </submittedName>
</protein>
<name>A0A7Y9FMY0_9SPHN</name>
<sequence>MDRRDKDNAAKVASGKSWRDELAQLALNLRRAVPGGARVLLHGSAVHGVDPGDVDLAIIVQDGTDRFEAVRTMAGLLADRSVATGVLHTCFPIEASSCSSAVSQYVRNVLLDGREL</sequence>